<organism evidence="1 2">
    <name type="scientific">Deinococcus gobiensis (strain DSM 21396 / JCM 16679 / CGMCC 1.7299 / I-0)</name>
    <dbReference type="NCBI Taxonomy" id="745776"/>
    <lineage>
        <taxon>Bacteria</taxon>
        <taxon>Thermotogati</taxon>
        <taxon>Deinococcota</taxon>
        <taxon>Deinococci</taxon>
        <taxon>Deinococcales</taxon>
        <taxon>Deinococcaceae</taxon>
        <taxon>Deinococcus</taxon>
    </lineage>
</organism>
<geneLocation type="plasmid" evidence="1 2">
    <name>P2</name>
</geneLocation>
<evidence type="ECO:0000313" key="2">
    <source>
        <dbReference type="Proteomes" id="UP000007575"/>
    </source>
</evidence>
<dbReference type="KEGG" id="dgo:DGo_PB0380"/>
<dbReference type="EMBL" id="CP002193">
    <property type="protein sequence ID" value="AFD27649.1"/>
    <property type="molecule type" value="Genomic_DNA"/>
</dbReference>
<dbReference type="HOGENOM" id="CLU_1640985_0_0_0"/>
<dbReference type="Proteomes" id="UP000007575">
    <property type="component" value="Plasmid P2"/>
</dbReference>
<reference evidence="1 2" key="1">
    <citation type="journal article" date="2012" name="PLoS ONE">
        <title>Genome sequence and transcriptome analysis of the radioresistant bacterium Deinococcus gobiensis: insights into the extreme environmental adaptations.</title>
        <authorList>
            <person name="Yuan M."/>
            <person name="Chen M."/>
            <person name="Zhang W."/>
            <person name="Lu W."/>
            <person name="Wang J."/>
            <person name="Yang M."/>
            <person name="Zhao P."/>
            <person name="Tang R."/>
            <person name="Li X."/>
            <person name="Hao Y."/>
            <person name="Zhou Z."/>
            <person name="Zhan Y."/>
            <person name="Yu H."/>
            <person name="Teng C."/>
            <person name="Yan Y."/>
            <person name="Ping S."/>
            <person name="Wang Y."/>
            <person name="Lin M."/>
        </authorList>
    </citation>
    <scope>NUCLEOTIDE SEQUENCE [LARGE SCALE GENOMIC DNA]</scope>
    <source>
        <strain evidence="2">DSM 21396 / JCM 16679 / CGMCC 1.7299 / I-0</strain>
        <plasmid evidence="1">P2</plasmid>
    </source>
</reference>
<evidence type="ECO:0000313" key="1">
    <source>
        <dbReference type="EMBL" id="AFD27649.1"/>
    </source>
</evidence>
<proteinExistence type="predicted"/>
<keyword evidence="2" id="KW-1185">Reference proteome</keyword>
<name>H8H2A2_DEIGI</name>
<keyword evidence="1" id="KW-0614">Plasmid</keyword>
<accession>H8H2A2</accession>
<gene>
    <name evidence="1" type="ordered locus">DGo_PB0380</name>
</gene>
<protein>
    <submittedName>
        <fullName evidence="1">Uncharacterized protein</fullName>
    </submittedName>
</protein>
<dbReference type="AlphaFoldDB" id="H8H2A2"/>
<sequence>MYWVPFSKPEGSLLADLDASLLQPDEQWDALYHDVIHSFDKDSDFFWIGYAIQYSSRAVDKQGAVNDLEWILGHPERYGVLGGLFGSAASYLGLIASYPNTALLRLMQAPDTGDEDIDDVLQFARAAAFGAHVTTATDFDFGMNAGRRAKSSAERPSLEQAERLIRQWREQHA</sequence>